<proteinExistence type="predicted"/>
<evidence type="ECO:0000313" key="3">
    <source>
        <dbReference type="Proteomes" id="UP000515442"/>
    </source>
</evidence>
<reference evidence="2 3" key="1">
    <citation type="submission" date="2019-12" db="EMBL/GenBank/DDBJ databases">
        <title>complete genome sequences of Aeromonas veronii str. WP3-W19-ESBL-03 isolated from wastewater treatment plant effluent.</title>
        <authorList>
            <person name="Sekizuka T."/>
            <person name="Itokawa K."/>
            <person name="Yatsu K."/>
            <person name="Inamine Y."/>
            <person name="Kuroda M."/>
        </authorList>
    </citation>
    <scope>NUCLEOTIDE SEQUENCE [LARGE SCALE GENOMIC DNA]</scope>
    <source>
        <strain evidence="2 3">WP3-W19-ESBL-03</strain>
    </source>
</reference>
<evidence type="ECO:0000256" key="1">
    <source>
        <dbReference type="SAM" id="MobiDB-lite"/>
    </source>
</evidence>
<gene>
    <name evidence="2" type="ORF">WP3W19E03_27680</name>
</gene>
<accession>A0A6S5DEZ2</accession>
<evidence type="ECO:0000313" key="2">
    <source>
        <dbReference type="EMBL" id="BBR40243.1"/>
    </source>
</evidence>
<sequence length="97" mass="11371">MHSIALQPPLTKEKEKPLPKDTTKPVIATKNNKKTNKNNAIIFKIKMINDESDFFSVTRLNKKNRKRFSSFEFLIFFVMCKKMAASAIKMLKSFTWR</sequence>
<organism evidence="2 3">
    <name type="scientific">Aeromonas veronii</name>
    <dbReference type="NCBI Taxonomy" id="654"/>
    <lineage>
        <taxon>Bacteria</taxon>
        <taxon>Pseudomonadati</taxon>
        <taxon>Pseudomonadota</taxon>
        <taxon>Gammaproteobacteria</taxon>
        <taxon>Aeromonadales</taxon>
        <taxon>Aeromonadaceae</taxon>
        <taxon>Aeromonas</taxon>
    </lineage>
</organism>
<name>A0A6S5DEZ2_AERVE</name>
<protein>
    <submittedName>
        <fullName evidence="2">Uncharacterized protein</fullName>
    </submittedName>
</protein>
<feature type="region of interest" description="Disordered" evidence="1">
    <location>
        <begin position="1"/>
        <end position="25"/>
    </location>
</feature>
<dbReference type="AlphaFoldDB" id="A0A6S5DEZ2"/>
<dbReference type="EMBL" id="AP022038">
    <property type="protein sequence ID" value="BBR40243.1"/>
    <property type="molecule type" value="Genomic_DNA"/>
</dbReference>
<dbReference type="Proteomes" id="UP000515442">
    <property type="component" value="Chromosome"/>
</dbReference>
<feature type="compositionally biased region" description="Basic and acidic residues" evidence="1">
    <location>
        <begin position="11"/>
        <end position="23"/>
    </location>
</feature>